<comment type="caution">
    <text evidence="3">The sequence shown here is derived from an EMBL/GenBank/DDBJ whole genome shotgun (WGS) entry which is preliminary data.</text>
</comment>
<sequence length="443" mass="46149">MSNQPAAAAARLHDPVAHSHALGGFLAGALVGIAAATGVAIAVGMAATAIAAEVATAGLATPLVAGVAVTVGEFAVNAVVGGELMGLAEDTGEALGAKSMAAPSGQITQGSPNVFINRRPAARVTDAESCHAGKIAQGSSNVFINGLPAARIGDKITCGAVIVDGSKNVFIGGGQITALPIQSEVPEWARWGAAVVGILPALGSAARAIGPALAEIEATGLSRAARTGVKALGRQMEARAGATRPSYPFQDEPMIPPNAEVKISDFEAKRPGGLDMRHLSPEDDLARRELDTGGWDRKMKKQVLESGDNFNIINGKAGDNLYGFSSKGFPKTSDKSPYWMDEPTFRDIQARYYDPRIGAWDSPRIKNELALPCFNRADAIYRGQLTQDRPLVVSTINPATETVTYLDRNGVELAKFQRTMAGGGTQIAPAKNSIGDIQEIFGP</sequence>
<keyword evidence="1" id="KW-1133">Transmembrane helix</keyword>
<organism evidence="3 4">
    <name type="scientific">Jiella flava</name>
    <dbReference type="NCBI Taxonomy" id="2816857"/>
    <lineage>
        <taxon>Bacteria</taxon>
        <taxon>Pseudomonadati</taxon>
        <taxon>Pseudomonadota</taxon>
        <taxon>Alphaproteobacteria</taxon>
        <taxon>Hyphomicrobiales</taxon>
        <taxon>Aurantimonadaceae</taxon>
        <taxon>Jiella</taxon>
    </lineage>
</organism>
<gene>
    <name evidence="3" type="ORF">J1C48_18580</name>
</gene>
<feature type="transmembrane region" description="Helical" evidence="1">
    <location>
        <begin position="21"/>
        <end position="47"/>
    </location>
</feature>
<feature type="domain" description="Double-stranded DNA deaminase toxin A prePAAR motif" evidence="2">
    <location>
        <begin position="9"/>
        <end position="72"/>
    </location>
</feature>
<dbReference type="EMBL" id="JAFMPP010000031">
    <property type="protein sequence ID" value="MBO0664572.1"/>
    <property type="molecule type" value="Genomic_DNA"/>
</dbReference>
<evidence type="ECO:0000256" key="1">
    <source>
        <dbReference type="SAM" id="Phobius"/>
    </source>
</evidence>
<dbReference type="Pfam" id="PF25799">
    <property type="entry name" value="prePAAR_I"/>
    <property type="match status" value="1"/>
</dbReference>
<name>A0A939FZX3_9HYPH</name>
<evidence type="ECO:0000313" key="4">
    <source>
        <dbReference type="Proteomes" id="UP000664122"/>
    </source>
</evidence>
<keyword evidence="1" id="KW-0812">Transmembrane</keyword>
<accession>A0A939FZX3</accession>
<dbReference type="InterPro" id="IPR008727">
    <property type="entry name" value="PAAR_motif"/>
</dbReference>
<evidence type="ECO:0000259" key="2">
    <source>
        <dbReference type="Pfam" id="PF25799"/>
    </source>
</evidence>
<evidence type="ECO:0000313" key="3">
    <source>
        <dbReference type="EMBL" id="MBO0664572.1"/>
    </source>
</evidence>
<dbReference type="CDD" id="cd14742">
    <property type="entry name" value="PAAR_RHS"/>
    <property type="match status" value="1"/>
</dbReference>
<keyword evidence="1" id="KW-0472">Membrane</keyword>
<dbReference type="Gene3D" id="2.60.200.60">
    <property type="match status" value="1"/>
</dbReference>
<proteinExistence type="predicted"/>
<reference evidence="3" key="1">
    <citation type="submission" date="2021-03" db="EMBL/GenBank/DDBJ databases">
        <title>Whole genome sequence of Jiella sp. CQZ9-1.</title>
        <authorList>
            <person name="Tuo L."/>
        </authorList>
    </citation>
    <scope>NUCLEOTIDE SEQUENCE</scope>
    <source>
        <strain evidence="3">CQZ9-1</strain>
    </source>
</reference>
<protein>
    <submittedName>
        <fullName evidence="3">PAAR domain-containing protein</fullName>
    </submittedName>
</protein>
<dbReference type="InterPro" id="IPR057925">
    <property type="entry name" value="prePAAR_DddA"/>
</dbReference>
<dbReference type="Proteomes" id="UP000664122">
    <property type="component" value="Unassembled WGS sequence"/>
</dbReference>
<dbReference type="Pfam" id="PF05488">
    <property type="entry name" value="PAAR_motif"/>
    <property type="match status" value="1"/>
</dbReference>
<keyword evidence="4" id="KW-1185">Reference proteome</keyword>
<dbReference type="AlphaFoldDB" id="A0A939FZX3"/>